<dbReference type="Proteomes" id="UP000536746">
    <property type="component" value="Unassembled WGS sequence"/>
</dbReference>
<dbReference type="OrthoDB" id="237270at2"/>
<dbReference type="Proteomes" id="UP000197596">
    <property type="component" value="Unassembled WGS sequence"/>
</dbReference>
<dbReference type="Gene3D" id="3.40.190.10">
    <property type="entry name" value="Periplasmic binding protein-like II"/>
    <property type="match status" value="2"/>
</dbReference>
<keyword evidence="5" id="KW-1185">Reference proteome</keyword>
<dbReference type="EMBL" id="NJGU01000002">
    <property type="protein sequence ID" value="OWY30329.1"/>
    <property type="molecule type" value="Genomic_DNA"/>
</dbReference>
<keyword evidence="1" id="KW-0812">Transmembrane</keyword>
<evidence type="ECO:0000313" key="3">
    <source>
        <dbReference type="EMBL" id="OWY30329.1"/>
    </source>
</evidence>
<dbReference type="InterPro" id="IPR011852">
    <property type="entry name" value="TRAP_TAXI"/>
</dbReference>
<reference evidence="2 5" key="2">
    <citation type="journal article" date="2020" name="Front. Plant Sci.">
        <title>Isolation of Rhizosphere Bacteria That Improve Quality and Water Stress Tolerance in Greenhouse Ornamentals.</title>
        <authorList>
            <person name="Nordstedt N.P."/>
            <person name="Jones M.L."/>
        </authorList>
    </citation>
    <scope>NUCLEOTIDE SEQUENCE [LARGE SCALE GENOMIC DNA]</scope>
    <source>
        <strain evidence="2 5">C6C2</strain>
    </source>
</reference>
<protein>
    <submittedName>
        <fullName evidence="2 3">ABC transporter substrate-binding protein</fullName>
    </submittedName>
</protein>
<comment type="caution">
    <text evidence="3">The sequence shown here is derived from an EMBL/GenBank/DDBJ whole genome shotgun (WGS) entry which is preliminary data.</text>
</comment>
<dbReference type="AlphaFoldDB" id="A0A246WTP2"/>
<name>A0A246WTP2_9BURK</name>
<feature type="transmembrane region" description="Helical" evidence="1">
    <location>
        <begin position="365"/>
        <end position="389"/>
    </location>
</feature>
<keyword evidence="1" id="KW-0472">Membrane</keyword>
<dbReference type="PANTHER" id="PTHR42941:SF1">
    <property type="entry name" value="SLL1037 PROTEIN"/>
    <property type="match status" value="1"/>
</dbReference>
<gene>
    <name evidence="3" type="ORF">CEJ42_05070</name>
    <name evidence="2" type="ORF">HNO84_06190</name>
</gene>
<dbReference type="SUPFAM" id="SSF53850">
    <property type="entry name" value="Periplasmic binding protein-like II"/>
    <property type="match status" value="1"/>
</dbReference>
<accession>A0A246WTP2</accession>
<sequence length="464" mass="51095">MLKDKKLSAYKPSATRIRARFVAISWRDLAVSFGPFILLILIGAWLVIWLIRPAPPSDITIAAGPKDSNFWRVAERYRDILARDGIKLKLVETGGSLDNLKRLADSSQEVDVGFVQGGLAGAVNADALSSLVSLGSISYVPVSVYYRSPPPREDGRPAPALRQLSELAGKRIAIGGDGSGSSVLAATLLKANGVEQGGGTELLNIGGDEAAQALTSGKIDAAFLMGDSVSLATMGKLLRAPGIRLLDFSQADAYVRRYRYLNILKMPMGVFDLARNLPARDTQLIAPTAELVAREDLHPALSDLLIEAAHEVHGKANVMQKAGEFPAPLEHEYRVSDDAQRYYKSGKTFFYRTLPFWLASLVDRAVVILLPVILLLIPGIRLVPMLYGWRIRSRIYRMYGELIALERGISRETPEDQAEILKRLDEIEAAVNRMKMPLAFADQFYVLREHIGFVRARLEHHAVA</sequence>
<dbReference type="Pfam" id="PF16868">
    <property type="entry name" value="NMT1_3"/>
    <property type="match status" value="1"/>
</dbReference>
<evidence type="ECO:0000313" key="5">
    <source>
        <dbReference type="Proteomes" id="UP000536746"/>
    </source>
</evidence>
<evidence type="ECO:0000313" key="2">
    <source>
        <dbReference type="EMBL" id="NUU01179.1"/>
    </source>
</evidence>
<reference evidence="3 4" key="1">
    <citation type="submission" date="2017-06" db="EMBL/GenBank/DDBJ databases">
        <title>Herbaspirillum phytohormonus sp. nov., isolated from the root nodule of Robinia pseudoacacia in lead-zinc mine.</title>
        <authorList>
            <person name="Fan M."/>
            <person name="Lin Y."/>
        </authorList>
    </citation>
    <scope>NUCLEOTIDE SEQUENCE [LARGE SCALE GENOMIC DNA]</scope>
    <source>
        <strain evidence="3 4">HZ10</strain>
    </source>
</reference>
<dbReference type="EMBL" id="JABFMT010000004">
    <property type="protein sequence ID" value="NUU01179.1"/>
    <property type="molecule type" value="Genomic_DNA"/>
</dbReference>
<evidence type="ECO:0000256" key="1">
    <source>
        <dbReference type="SAM" id="Phobius"/>
    </source>
</evidence>
<evidence type="ECO:0000313" key="4">
    <source>
        <dbReference type="Proteomes" id="UP000197596"/>
    </source>
</evidence>
<dbReference type="RefSeq" id="WP_079215731.1">
    <property type="nucleotide sequence ID" value="NZ_CP018845.1"/>
</dbReference>
<keyword evidence="1" id="KW-1133">Transmembrane helix</keyword>
<proteinExistence type="predicted"/>
<organism evidence="3 4">
    <name type="scientific">Herbaspirillum robiniae</name>
    <dbReference type="NCBI Taxonomy" id="2014887"/>
    <lineage>
        <taxon>Bacteria</taxon>
        <taxon>Pseudomonadati</taxon>
        <taxon>Pseudomonadota</taxon>
        <taxon>Betaproteobacteria</taxon>
        <taxon>Burkholderiales</taxon>
        <taxon>Oxalobacteraceae</taxon>
        <taxon>Herbaspirillum</taxon>
    </lineage>
</organism>
<feature type="transmembrane region" description="Helical" evidence="1">
    <location>
        <begin position="29"/>
        <end position="51"/>
    </location>
</feature>
<dbReference type="PANTHER" id="PTHR42941">
    <property type="entry name" value="SLL1037 PROTEIN"/>
    <property type="match status" value="1"/>
</dbReference>